<evidence type="ECO:0000313" key="2">
    <source>
        <dbReference type="Proteomes" id="UP001164743"/>
    </source>
</evidence>
<keyword evidence="2" id="KW-1185">Reference proteome</keyword>
<gene>
    <name evidence="1" type="ORF">PtA15_13A409</name>
</gene>
<reference evidence="1" key="1">
    <citation type="submission" date="2022-10" db="EMBL/GenBank/DDBJ databases">
        <title>Puccinia triticina Genome sequencing and assembly.</title>
        <authorList>
            <person name="Li C."/>
        </authorList>
    </citation>
    <scope>NUCLEOTIDE SEQUENCE</scope>
    <source>
        <strain evidence="1">Pt15</strain>
    </source>
</reference>
<protein>
    <submittedName>
        <fullName evidence="1">Uncharacterized protein</fullName>
    </submittedName>
</protein>
<proteinExistence type="predicted"/>
<evidence type="ECO:0000313" key="1">
    <source>
        <dbReference type="EMBL" id="WAQ91009.1"/>
    </source>
</evidence>
<dbReference type="RefSeq" id="XP_053026564.1">
    <property type="nucleotide sequence ID" value="XM_053162604.1"/>
</dbReference>
<dbReference type="EMBL" id="CP110433">
    <property type="protein sequence ID" value="WAQ91009.1"/>
    <property type="molecule type" value="Genomic_DNA"/>
</dbReference>
<dbReference type="Proteomes" id="UP001164743">
    <property type="component" value="Chromosome 13A"/>
</dbReference>
<dbReference type="GeneID" id="77803499"/>
<name>A0ABY7D099_9BASI</name>
<sequence>MSTKPGSALPSPSPFLQSTTARLVIARKLPQWLYVVPLDSSKLLRYSLAWLLCWPRLPFSDTQFVGYNSRGLSRTPLPSWPVPVHAKRPPFANNSLIQSEALRILGLPTSKRLADPLPFPQNPRSRMCILSHWWAQARAGPRRSSSPSAFLGAPVVLPSAKTDDPDEKLRMRTPTSAESLRPALLDDGCHPYFPGTPWNQLELAATVDPSHHPSPNPRRLRLRCFSNILVFKS</sequence>
<organism evidence="1 2">
    <name type="scientific">Puccinia triticina</name>
    <dbReference type="NCBI Taxonomy" id="208348"/>
    <lineage>
        <taxon>Eukaryota</taxon>
        <taxon>Fungi</taxon>
        <taxon>Dikarya</taxon>
        <taxon>Basidiomycota</taxon>
        <taxon>Pucciniomycotina</taxon>
        <taxon>Pucciniomycetes</taxon>
        <taxon>Pucciniales</taxon>
        <taxon>Pucciniaceae</taxon>
        <taxon>Puccinia</taxon>
    </lineage>
</organism>
<accession>A0ABY7D099</accession>